<evidence type="ECO:0000256" key="2">
    <source>
        <dbReference type="ARBA" id="ARBA00010007"/>
    </source>
</evidence>
<dbReference type="GO" id="GO:0016034">
    <property type="term" value="F:maleylacetoacetate isomerase activity"/>
    <property type="evidence" value="ECO:0007669"/>
    <property type="project" value="TreeGrafter"/>
</dbReference>
<comment type="similarity">
    <text evidence="2">Belongs to the GST superfamily. Zeta family.</text>
</comment>
<dbReference type="OMA" id="VYNAHRF"/>
<dbReference type="GO" id="GO:0005739">
    <property type="term" value="C:mitochondrion"/>
    <property type="evidence" value="ECO:0007669"/>
    <property type="project" value="TreeGrafter"/>
</dbReference>
<dbReference type="CDD" id="cd03042">
    <property type="entry name" value="GST_N_Zeta"/>
    <property type="match status" value="1"/>
</dbReference>
<evidence type="ECO:0000256" key="1">
    <source>
        <dbReference type="ARBA" id="ARBA00005023"/>
    </source>
</evidence>
<dbReference type="SFLD" id="SFLDG00358">
    <property type="entry name" value="Main_(cytGST)"/>
    <property type="match status" value="1"/>
</dbReference>
<dbReference type="InterPro" id="IPR036249">
    <property type="entry name" value="Thioredoxin-like_sf"/>
</dbReference>
<dbReference type="InterPro" id="IPR040079">
    <property type="entry name" value="Glutathione_S-Trfase"/>
</dbReference>
<dbReference type="InterPro" id="IPR034330">
    <property type="entry name" value="GST_Zeta_C"/>
</dbReference>
<evidence type="ECO:0000313" key="6">
    <source>
        <dbReference type="EMBL" id="CEL05248.1"/>
    </source>
</evidence>
<dbReference type="PROSITE" id="PS50404">
    <property type="entry name" value="GST_NTER"/>
    <property type="match status" value="1"/>
</dbReference>
<dbReference type="GO" id="GO:0006559">
    <property type="term" value="P:L-phenylalanine catabolic process"/>
    <property type="evidence" value="ECO:0007669"/>
    <property type="project" value="TreeGrafter"/>
</dbReference>
<dbReference type="Pfam" id="PF13409">
    <property type="entry name" value="GST_N_2"/>
    <property type="match status" value="1"/>
</dbReference>
<sequence length="234" mass="25270">MTPTPSPRVTLYTYFRSSCSARLRIALALKSLPYTSVHINLLKGEQTGPENKAVNPSATVPTLILEFPSTETGSTTKTVTITQSLAALEYIEETFPTQGASLLPPTSNPEERAIVRTLSSIISCDVQPVTNLRILKRVAPFGVDRAAWSKDLIEDGFAAYEAIAEGSAGIFSVGDTISMADVCLIPAVWGAERVGVDLAKFPTIKRVAEALEREATVREGHWTTQGDTPDEFKA</sequence>
<dbReference type="InterPro" id="IPR034333">
    <property type="entry name" value="GST_Zeta_N"/>
</dbReference>
<comment type="pathway">
    <text evidence="1">Amino-acid degradation.</text>
</comment>
<evidence type="ECO:0000256" key="3">
    <source>
        <dbReference type="ARBA" id="ARBA00023235"/>
    </source>
</evidence>
<dbReference type="Gene3D" id="3.40.30.10">
    <property type="entry name" value="Glutaredoxin"/>
    <property type="match status" value="1"/>
</dbReference>
<feature type="domain" description="GST N-terminal" evidence="4">
    <location>
        <begin position="7"/>
        <end position="99"/>
    </location>
</feature>
<dbReference type="STRING" id="454130.A0A0U5G0A9"/>
<evidence type="ECO:0000259" key="4">
    <source>
        <dbReference type="PROSITE" id="PS50404"/>
    </source>
</evidence>
<dbReference type="Proteomes" id="UP000054771">
    <property type="component" value="Unassembled WGS sequence"/>
</dbReference>
<dbReference type="Gene3D" id="1.20.1050.10">
    <property type="match status" value="1"/>
</dbReference>
<dbReference type="PANTHER" id="PTHR42673:SF4">
    <property type="entry name" value="MALEYLACETOACETATE ISOMERASE"/>
    <property type="match status" value="1"/>
</dbReference>
<accession>A0A0U5G0A9</accession>
<dbReference type="PANTHER" id="PTHR42673">
    <property type="entry name" value="MALEYLACETOACETATE ISOMERASE"/>
    <property type="match status" value="1"/>
</dbReference>
<feature type="domain" description="GST C-terminal" evidence="5">
    <location>
        <begin position="108"/>
        <end position="230"/>
    </location>
</feature>
<evidence type="ECO:0000313" key="7">
    <source>
        <dbReference type="Proteomes" id="UP000054771"/>
    </source>
</evidence>
<keyword evidence="7" id="KW-1185">Reference proteome</keyword>
<dbReference type="EMBL" id="CDMC01000005">
    <property type="protein sequence ID" value="CEL05248.1"/>
    <property type="molecule type" value="Genomic_DNA"/>
</dbReference>
<gene>
    <name evidence="6" type="ORF">ASPCAL06366</name>
</gene>
<dbReference type="GO" id="GO:0006749">
    <property type="term" value="P:glutathione metabolic process"/>
    <property type="evidence" value="ECO:0007669"/>
    <property type="project" value="TreeGrafter"/>
</dbReference>
<reference evidence="7" key="1">
    <citation type="journal article" date="2016" name="Genome Announc.">
        <title>Draft genome sequences of fungus Aspergillus calidoustus.</title>
        <authorList>
            <person name="Horn F."/>
            <person name="Linde J."/>
            <person name="Mattern D.J."/>
            <person name="Walther G."/>
            <person name="Guthke R."/>
            <person name="Scherlach K."/>
            <person name="Martin K."/>
            <person name="Brakhage A.A."/>
            <person name="Petzke L."/>
            <person name="Valiante V."/>
        </authorList>
    </citation>
    <scope>NUCLEOTIDE SEQUENCE [LARGE SCALE GENOMIC DNA]</scope>
    <source>
        <strain evidence="7">SF006504</strain>
    </source>
</reference>
<dbReference type="InterPro" id="IPR036282">
    <property type="entry name" value="Glutathione-S-Trfase_C_sf"/>
</dbReference>
<dbReference type="CDD" id="cd03191">
    <property type="entry name" value="GST_C_Zeta"/>
    <property type="match status" value="1"/>
</dbReference>
<dbReference type="SUPFAM" id="SSF47616">
    <property type="entry name" value="GST C-terminal domain-like"/>
    <property type="match status" value="1"/>
</dbReference>
<dbReference type="SUPFAM" id="SSF52833">
    <property type="entry name" value="Thioredoxin-like"/>
    <property type="match status" value="1"/>
</dbReference>
<dbReference type="GO" id="GO:0004364">
    <property type="term" value="F:glutathione transferase activity"/>
    <property type="evidence" value="ECO:0007669"/>
    <property type="project" value="TreeGrafter"/>
</dbReference>
<dbReference type="InterPro" id="IPR005955">
    <property type="entry name" value="GST_Zeta"/>
</dbReference>
<dbReference type="SFLD" id="SFLDS00019">
    <property type="entry name" value="Glutathione_Transferase_(cytos"/>
    <property type="match status" value="1"/>
</dbReference>
<dbReference type="NCBIfam" id="TIGR01262">
    <property type="entry name" value="maiA"/>
    <property type="match status" value="1"/>
</dbReference>
<keyword evidence="3 6" id="KW-0413">Isomerase</keyword>
<dbReference type="InterPro" id="IPR010987">
    <property type="entry name" value="Glutathione-S-Trfase_C-like"/>
</dbReference>
<evidence type="ECO:0000259" key="5">
    <source>
        <dbReference type="PROSITE" id="PS50405"/>
    </source>
</evidence>
<organism evidence="6 7">
    <name type="scientific">Aspergillus calidoustus</name>
    <dbReference type="NCBI Taxonomy" id="454130"/>
    <lineage>
        <taxon>Eukaryota</taxon>
        <taxon>Fungi</taxon>
        <taxon>Dikarya</taxon>
        <taxon>Ascomycota</taxon>
        <taxon>Pezizomycotina</taxon>
        <taxon>Eurotiomycetes</taxon>
        <taxon>Eurotiomycetidae</taxon>
        <taxon>Eurotiales</taxon>
        <taxon>Aspergillaceae</taxon>
        <taxon>Aspergillus</taxon>
        <taxon>Aspergillus subgen. Nidulantes</taxon>
    </lineage>
</organism>
<dbReference type="FunFam" id="1.20.1050.10:FF:000010">
    <property type="entry name" value="Maleylacetoacetate isomerase isoform 1"/>
    <property type="match status" value="1"/>
</dbReference>
<dbReference type="InterPro" id="IPR004045">
    <property type="entry name" value="Glutathione_S-Trfase_N"/>
</dbReference>
<protein>
    <submittedName>
        <fullName evidence="6">Putative Maleylacetoacetate isomerase MaiA</fullName>
    </submittedName>
</protein>
<proteinExistence type="inferred from homology"/>
<dbReference type="OrthoDB" id="202840at2759"/>
<dbReference type="PROSITE" id="PS50405">
    <property type="entry name" value="GST_CTER"/>
    <property type="match status" value="1"/>
</dbReference>
<name>A0A0U5G0A9_ASPCI</name>
<dbReference type="AlphaFoldDB" id="A0A0U5G0A9"/>